<dbReference type="Proteomes" id="UP000326924">
    <property type="component" value="Unassembled WGS sequence"/>
</dbReference>
<dbReference type="Gene3D" id="4.10.240.10">
    <property type="entry name" value="Zn(2)-C6 fungal-type DNA-binding domain"/>
    <property type="match status" value="1"/>
</dbReference>
<dbReference type="CDD" id="cd12148">
    <property type="entry name" value="fungal_TF_MHR"/>
    <property type="match status" value="1"/>
</dbReference>
<keyword evidence="12" id="KW-1185">Reference proteome</keyword>
<evidence type="ECO:0000256" key="1">
    <source>
        <dbReference type="ARBA" id="ARBA00004123"/>
    </source>
</evidence>
<dbReference type="InterPro" id="IPR051615">
    <property type="entry name" value="Transcr_Regulatory_Elem"/>
</dbReference>
<evidence type="ECO:0000313" key="10">
    <source>
        <dbReference type="EMBL" id="KAA8904874.1"/>
    </source>
</evidence>
<dbReference type="InterPro" id="IPR036864">
    <property type="entry name" value="Zn2-C6_fun-type_DNA-bd_sf"/>
</dbReference>
<dbReference type="AlphaFoldDB" id="A0A5J5EVZ0"/>
<feature type="domain" description="Zn(2)-C6 fungal-type" evidence="9">
    <location>
        <begin position="1"/>
        <end position="29"/>
    </location>
</feature>
<dbReference type="GO" id="GO:0005634">
    <property type="term" value="C:nucleus"/>
    <property type="evidence" value="ECO:0007669"/>
    <property type="project" value="UniProtKB-SubCell"/>
</dbReference>
<dbReference type="CDD" id="cd00067">
    <property type="entry name" value="GAL4"/>
    <property type="match status" value="1"/>
</dbReference>
<dbReference type="InterPro" id="IPR007219">
    <property type="entry name" value="XnlR_reg_dom"/>
</dbReference>
<dbReference type="SUPFAM" id="SSF57701">
    <property type="entry name" value="Zn2/Cys6 DNA-binding domain"/>
    <property type="match status" value="1"/>
</dbReference>
<dbReference type="SMART" id="SM00066">
    <property type="entry name" value="GAL4"/>
    <property type="match status" value="1"/>
</dbReference>
<dbReference type="EMBL" id="VXIS01000103">
    <property type="protein sequence ID" value="KAA8904874.1"/>
    <property type="molecule type" value="Genomic_DNA"/>
</dbReference>
<dbReference type="FunCoup" id="A0A5J5EVZ0">
    <property type="interactions" value="196"/>
</dbReference>
<dbReference type="GO" id="GO:0008270">
    <property type="term" value="F:zinc ion binding"/>
    <property type="evidence" value="ECO:0007669"/>
    <property type="project" value="InterPro"/>
</dbReference>
<organism evidence="10 12">
    <name type="scientific">Sphaerosporella brunnea</name>
    <dbReference type="NCBI Taxonomy" id="1250544"/>
    <lineage>
        <taxon>Eukaryota</taxon>
        <taxon>Fungi</taxon>
        <taxon>Dikarya</taxon>
        <taxon>Ascomycota</taxon>
        <taxon>Pezizomycotina</taxon>
        <taxon>Pezizomycetes</taxon>
        <taxon>Pezizales</taxon>
        <taxon>Pyronemataceae</taxon>
        <taxon>Sphaerosporella</taxon>
    </lineage>
</organism>
<evidence type="ECO:0000259" key="9">
    <source>
        <dbReference type="PROSITE" id="PS50048"/>
    </source>
</evidence>
<keyword evidence="3" id="KW-0862">Zinc</keyword>
<dbReference type="OrthoDB" id="4161332at2759"/>
<keyword evidence="7" id="KW-0539">Nucleus</keyword>
<feature type="non-terminal residue" evidence="10">
    <location>
        <position position="1"/>
    </location>
</feature>
<keyword evidence="2" id="KW-0479">Metal-binding</keyword>
<proteinExistence type="predicted"/>
<dbReference type="PANTHER" id="PTHR31313:SF81">
    <property type="entry name" value="TY1 ENHANCER ACTIVATOR"/>
    <property type="match status" value="1"/>
</dbReference>
<keyword evidence="4" id="KW-0805">Transcription regulation</keyword>
<evidence type="ECO:0000313" key="11">
    <source>
        <dbReference type="EMBL" id="KAA8909067.1"/>
    </source>
</evidence>
<dbReference type="PROSITE" id="PS50048">
    <property type="entry name" value="ZN2_CY6_FUNGAL_2"/>
    <property type="match status" value="1"/>
</dbReference>
<evidence type="ECO:0000256" key="5">
    <source>
        <dbReference type="ARBA" id="ARBA00023125"/>
    </source>
</evidence>
<evidence type="ECO:0000256" key="2">
    <source>
        <dbReference type="ARBA" id="ARBA00022723"/>
    </source>
</evidence>
<dbReference type="SMART" id="SM00906">
    <property type="entry name" value="Fungal_trans"/>
    <property type="match status" value="1"/>
</dbReference>
<reference evidence="10 12" key="1">
    <citation type="submission" date="2019-09" db="EMBL/GenBank/DDBJ databases">
        <title>Draft genome of the ectomycorrhizal ascomycete Sphaerosporella brunnea.</title>
        <authorList>
            <consortium name="DOE Joint Genome Institute"/>
            <person name="Benucci G.M."/>
            <person name="Marozzi G."/>
            <person name="Antonielli L."/>
            <person name="Sanchez S."/>
            <person name="Marco P."/>
            <person name="Wang X."/>
            <person name="Falini L.B."/>
            <person name="Barry K."/>
            <person name="Haridas S."/>
            <person name="Lipzen A."/>
            <person name="Labutti K."/>
            <person name="Grigoriev I.V."/>
            <person name="Murat C."/>
            <person name="Martin F."/>
            <person name="Albertini E."/>
            <person name="Donnini D."/>
            <person name="Bonito G."/>
        </authorList>
    </citation>
    <scope>NUCLEOTIDE SEQUENCE [LARGE SCALE GENOMIC DNA]</scope>
    <source>
        <strain evidence="10 12">Sb_GMNB300</strain>
    </source>
</reference>
<dbReference type="Pfam" id="PF04082">
    <property type="entry name" value="Fungal_trans"/>
    <property type="match status" value="1"/>
</dbReference>
<feature type="compositionally biased region" description="Low complexity" evidence="8">
    <location>
        <begin position="82"/>
        <end position="101"/>
    </location>
</feature>
<protein>
    <submittedName>
        <fullName evidence="10">Fungal-specific transcription factor domain-containing protein</fullName>
    </submittedName>
</protein>
<dbReference type="Pfam" id="PF00172">
    <property type="entry name" value="Zn_clus"/>
    <property type="match status" value="1"/>
</dbReference>
<evidence type="ECO:0000256" key="7">
    <source>
        <dbReference type="ARBA" id="ARBA00023242"/>
    </source>
</evidence>
<gene>
    <name evidence="11" type="ORF">FN846DRAFT_776714</name>
    <name evidence="10" type="ORF">FN846DRAFT_779319</name>
</gene>
<feature type="region of interest" description="Disordered" evidence="8">
    <location>
        <begin position="77"/>
        <end position="124"/>
    </location>
</feature>
<evidence type="ECO:0000256" key="4">
    <source>
        <dbReference type="ARBA" id="ARBA00023015"/>
    </source>
</evidence>
<evidence type="ECO:0000256" key="3">
    <source>
        <dbReference type="ARBA" id="ARBA00022833"/>
    </source>
</evidence>
<dbReference type="GO" id="GO:0003677">
    <property type="term" value="F:DNA binding"/>
    <property type="evidence" value="ECO:0007669"/>
    <property type="project" value="UniProtKB-KW"/>
</dbReference>
<dbReference type="GO" id="GO:0006351">
    <property type="term" value="P:DNA-templated transcription"/>
    <property type="evidence" value="ECO:0007669"/>
    <property type="project" value="InterPro"/>
</dbReference>
<evidence type="ECO:0000256" key="8">
    <source>
        <dbReference type="SAM" id="MobiDB-lite"/>
    </source>
</evidence>
<accession>A0A5J5EVZ0</accession>
<sequence>CERCRKGKKKCNRLLPCQTCESNGVDCVYPVTEKKRPVPKEYVDALKGMVTWWEGFVRGVAEADAADRNIMLSGLRGSGENTPSAPFSAPVSPTAAAAAHTTPPPAQPQTPRHGSPSAVTKTTGQIRTRGALSRFYGPTSYQIATATLDPGPLPPTERRSHRAIANGDGEYDYARSLLAPQSADCRKLMSLFFLRLYPYHMYFYREFFLRDLHSGGGPYYSDLLMYAICSMAALVSKDPAERQRSELFARRAQELLYDSGMDSPDITVLQALLLMSQREIGQGHGSKGWLFAGMAFRLAHDMGLHLDPRNWDSSEESSIEREIRRRCYWGAFVADKWISLYFGRPPALSPRESDVRETKRIQYPECWLATSSILEPALIKDLFSGKKTPQDEDGAALVGTLLCSIDLTKIVHKMLTNVFEIRDQKPDEASLGATVTEIHLELTSWLSNLPKKVHWNEWRNDVEPYTLVLHMMYHTALIVLHRPPLTLQYTRTPVATADFDICWASVTAIIKLIKQYVRGNEYLYLPMTFIHTATAAASIILLKRHTVQEDTDEEASKFLHVILDALDGCSATWSTATQAKQTILMADEEARLKVAEFQIKTEGGDDINAIGLDLEQYFGLEYDSVMGGMGMGVGGVVGWMDPDWWMDVAPQGGEDISML</sequence>
<comment type="caution">
    <text evidence="10">The sequence shown here is derived from an EMBL/GenBank/DDBJ whole genome shotgun (WGS) entry which is preliminary data.</text>
</comment>
<evidence type="ECO:0000313" key="12">
    <source>
        <dbReference type="Proteomes" id="UP000326924"/>
    </source>
</evidence>
<dbReference type="GO" id="GO:0000981">
    <property type="term" value="F:DNA-binding transcription factor activity, RNA polymerase II-specific"/>
    <property type="evidence" value="ECO:0007669"/>
    <property type="project" value="InterPro"/>
</dbReference>
<dbReference type="InParanoid" id="A0A5J5EVZ0"/>
<keyword evidence="6" id="KW-0804">Transcription</keyword>
<dbReference type="EMBL" id="VXIS01000061">
    <property type="protein sequence ID" value="KAA8909067.1"/>
    <property type="molecule type" value="Genomic_DNA"/>
</dbReference>
<keyword evidence="5" id="KW-0238">DNA-binding</keyword>
<comment type="subcellular location">
    <subcellularLocation>
        <location evidence="1">Nucleus</location>
    </subcellularLocation>
</comment>
<name>A0A5J5EVZ0_9PEZI</name>
<evidence type="ECO:0000256" key="6">
    <source>
        <dbReference type="ARBA" id="ARBA00023163"/>
    </source>
</evidence>
<dbReference type="PANTHER" id="PTHR31313">
    <property type="entry name" value="TY1 ENHANCER ACTIVATOR"/>
    <property type="match status" value="1"/>
</dbReference>
<dbReference type="InterPro" id="IPR001138">
    <property type="entry name" value="Zn2Cys6_DnaBD"/>
</dbReference>